<feature type="compositionally biased region" description="Basic and acidic residues" evidence="1">
    <location>
        <begin position="12"/>
        <end position="22"/>
    </location>
</feature>
<reference evidence="2" key="1">
    <citation type="submission" date="2021-01" db="EMBL/GenBank/DDBJ databases">
        <authorList>
            <person name="Corre E."/>
            <person name="Pelletier E."/>
            <person name="Niang G."/>
            <person name="Scheremetjew M."/>
            <person name="Finn R."/>
            <person name="Kale V."/>
            <person name="Holt S."/>
            <person name="Cochrane G."/>
            <person name="Meng A."/>
            <person name="Brown T."/>
            <person name="Cohen L."/>
        </authorList>
    </citation>
    <scope>NUCLEOTIDE SEQUENCE</scope>
    <source>
        <strain evidence="2">NIES-381</strain>
    </source>
</reference>
<proteinExistence type="predicted"/>
<gene>
    <name evidence="2" type="ORF">EGYM00392_LOCUS41409</name>
</gene>
<evidence type="ECO:0000256" key="1">
    <source>
        <dbReference type="SAM" id="MobiDB-lite"/>
    </source>
</evidence>
<accession>A0A7S1NN57</accession>
<protein>
    <submittedName>
        <fullName evidence="2">Uncharacterized protein</fullName>
    </submittedName>
</protein>
<organism evidence="2">
    <name type="scientific">Eutreptiella gymnastica</name>
    <dbReference type="NCBI Taxonomy" id="73025"/>
    <lineage>
        <taxon>Eukaryota</taxon>
        <taxon>Discoba</taxon>
        <taxon>Euglenozoa</taxon>
        <taxon>Euglenida</taxon>
        <taxon>Spirocuta</taxon>
        <taxon>Euglenophyceae</taxon>
        <taxon>Eutreptiales</taxon>
        <taxon>Eutreptiaceae</taxon>
        <taxon>Eutreptiella</taxon>
    </lineage>
</organism>
<evidence type="ECO:0000313" key="2">
    <source>
        <dbReference type="EMBL" id="CAD9030270.1"/>
    </source>
</evidence>
<feature type="compositionally biased region" description="Basic residues" evidence="1">
    <location>
        <begin position="1"/>
        <end position="11"/>
    </location>
</feature>
<dbReference type="AlphaFoldDB" id="A0A7S1NN57"/>
<name>A0A7S1NN57_9EUGL</name>
<feature type="region of interest" description="Disordered" evidence="1">
    <location>
        <begin position="1"/>
        <end position="22"/>
    </location>
</feature>
<sequence>MAPKNKPKPPPKRKEYEIKGPERPEIKDLTDINMALALAPDDMSLQRVFVKHVRLIPFSHRHVCSLRHPRVAECVALDKEPKSYVERFAMDRFAKIRTSNKPYMKDMLDKWTPIGVMFDTIAHKEEVAERRNDRLKSRRFNEAVERWWGKAAKKGKTVVELDTYTSMHERLYVEIFEATHEDHLETAEPIAADFKHDSRGAGGVSFPFFKLSLFELTDNWAPTMFNCVDCHAEFLNHFYPKVWEYRKRRQPPPPKVPTWEEKREHILAGYQKRQTICDAPWVYPVPVQREDGTIEFEKATIPPYQRPEGAPKTTKRGSTDNSSAVVQ</sequence>
<dbReference type="EMBL" id="HBGA01111180">
    <property type="protein sequence ID" value="CAD9030270.1"/>
    <property type="molecule type" value="Transcribed_RNA"/>
</dbReference>
<feature type="region of interest" description="Disordered" evidence="1">
    <location>
        <begin position="296"/>
        <end position="327"/>
    </location>
</feature>